<dbReference type="GO" id="GO:0004867">
    <property type="term" value="F:serine-type endopeptidase inhibitor activity"/>
    <property type="evidence" value="ECO:0007669"/>
    <property type="project" value="TreeGrafter"/>
</dbReference>
<dbReference type="PANTHER" id="PTHR19441:SF30">
    <property type="entry name" value="ELAFIN"/>
    <property type="match status" value="1"/>
</dbReference>
<protein>
    <recommendedName>
        <fullName evidence="5">WAP domain-containing protein</fullName>
    </recommendedName>
</protein>
<dbReference type="FunFam" id="4.10.75.10:FF:000001">
    <property type="entry name" value="Anosmin 1"/>
    <property type="match status" value="1"/>
</dbReference>
<dbReference type="Pfam" id="PF00095">
    <property type="entry name" value="WAP"/>
    <property type="match status" value="2"/>
</dbReference>
<dbReference type="SUPFAM" id="SSF57256">
    <property type="entry name" value="Elafin-like"/>
    <property type="match status" value="2"/>
</dbReference>
<keyword evidence="1" id="KW-0646">Protease inhibitor</keyword>
<dbReference type="PROSITE" id="PS51390">
    <property type="entry name" value="WAP"/>
    <property type="match status" value="1"/>
</dbReference>
<dbReference type="InterPro" id="IPR008197">
    <property type="entry name" value="WAP_dom"/>
</dbReference>
<evidence type="ECO:0000256" key="3">
    <source>
        <dbReference type="ARBA" id="ARBA00023157"/>
    </source>
</evidence>
<organism evidence="6">
    <name type="scientific">Balaenoptera musculus</name>
    <name type="common">Blue whale</name>
    <dbReference type="NCBI Taxonomy" id="9771"/>
    <lineage>
        <taxon>Eukaryota</taxon>
        <taxon>Metazoa</taxon>
        <taxon>Chordata</taxon>
        <taxon>Craniata</taxon>
        <taxon>Vertebrata</taxon>
        <taxon>Euteleostomi</taxon>
        <taxon>Mammalia</taxon>
        <taxon>Eutheria</taxon>
        <taxon>Laurasiatheria</taxon>
        <taxon>Artiodactyla</taxon>
        <taxon>Whippomorpha</taxon>
        <taxon>Cetacea</taxon>
        <taxon>Mysticeti</taxon>
        <taxon>Balaenopteridae</taxon>
        <taxon>Balaenoptera</taxon>
    </lineage>
</organism>
<dbReference type="GO" id="GO:0005615">
    <property type="term" value="C:extracellular space"/>
    <property type="evidence" value="ECO:0007669"/>
    <property type="project" value="TreeGrafter"/>
</dbReference>
<evidence type="ECO:0000313" key="6">
    <source>
        <dbReference type="Ensembl" id="ENSBMSP00010022442.1"/>
    </source>
</evidence>
<evidence type="ECO:0000256" key="2">
    <source>
        <dbReference type="ARBA" id="ARBA00022729"/>
    </source>
</evidence>
<dbReference type="SMART" id="SM00217">
    <property type="entry name" value="WAP"/>
    <property type="match status" value="2"/>
</dbReference>
<dbReference type="Ensembl" id="ENSBMST00010024727.1">
    <property type="protein sequence ID" value="ENSBMSP00010022442.1"/>
    <property type="gene ID" value="ENSBMSG00010016298.1"/>
</dbReference>
<evidence type="ECO:0000259" key="5">
    <source>
        <dbReference type="PROSITE" id="PS51390"/>
    </source>
</evidence>
<dbReference type="PRINTS" id="PR00003">
    <property type="entry name" value="4DISULPHCORE"/>
</dbReference>
<dbReference type="Gene3D" id="4.10.75.10">
    <property type="entry name" value="Elafin-like"/>
    <property type="match status" value="2"/>
</dbReference>
<dbReference type="GeneTree" id="ENSGT00940000165647"/>
<dbReference type="PANTHER" id="PTHR19441">
    <property type="entry name" value="WHEY ACDIC PROTEIN WAP"/>
    <property type="match status" value="1"/>
</dbReference>
<proteinExistence type="predicted"/>
<dbReference type="InterPro" id="IPR050514">
    <property type="entry name" value="WAP_four-disulfide_core"/>
</dbReference>
<dbReference type="GO" id="GO:0019731">
    <property type="term" value="P:antibacterial humoral response"/>
    <property type="evidence" value="ECO:0007669"/>
    <property type="project" value="TreeGrafter"/>
</dbReference>
<name>A0A8C0DL45_BALMU</name>
<sequence>MKPSSLTVFLVIFAFGFLMPWAVEGGFRGELDSLRPYPGSYKPGTCPFFDRSVKSLRCAPSECQNDWQCPRRQKCCYDYCGRKCMDPIYMSNPGVKPLSCDFVFTNPINDCLNDSHCPKGLQCCRGLCRNSCVQPVKDKEKTSQDPHPPVS</sequence>
<reference evidence="6" key="1">
    <citation type="submission" date="2023-09" db="UniProtKB">
        <authorList>
            <consortium name="Ensembl"/>
        </authorList>
    </citation>
    <scope>IDENTIFICATION</scope>
</reference>
<feature type="chain" id="PRO_5034975534" description="WAP domain-containing protein" evidence="4">
    <location>
        <begin position="26"/>
        <end position="151"/>
    </location>
</feature>
<feature type="signal peptide" evidence="4">
    <location>
        <begin position="1"/>
        <end position="25"/>
    </location>
</feature>
<keyword evidence="3" id="KW-1015">Disulfide bond</keyword>
<evidence type="ECO:0000256" key="1">
    <source>
        <dbReference type="ARBA" id="ARBA00022690"/>
    </source>
</evidence>
<dbReference type="GO" id="GO:0045087">
    <property type="term" value="P:innate immune response"/>
    <property type="evidence" value="ECO:0007669"/>
    <property type="project" value="TreeGrafter"/>
</dbReference>
<keyword evidence="2 4" id="KW-0732">Signal</keyword>
<evidence type="ECO:0000256" key="4">
    <source>
        <dbReference type="SAM" id="SignalP"/>
    </source>
</evidence>
<dbReference type="InterPro" id="IPR036645">
    <property type="entry name" value="Elafin-like_sf"/>
</dbReference>
<dbReference type="OMA" id="MPWAVEG"/>
<feature type="domain" description="WAP" evidence="5">
    <location>
        <begin position="39"/>
        <end position="88"/>
    </location>
</feature>
<accession>A0A8C0DL45</accession>
<dbReference type="AlphaFoldDB" id="A0A8C0DL45"/>